<keyword evidence="3" id="KW-0238">DNA-binding</keyword>
<dbReference type="Proteomes" id="UP000192288">
    <property type="component" value="Unassembled WGS sequence"/>
</dbReference>
<dbReference type="InterPro" id="IPR036390">
    <property type="entry name" value="WH_DNA-bd_sf"/>
</dbReference>
<dbReference type="GO" id="GO:0003677">
    <property type="term" value="F:DNA binding"/>
    <property type="evidence" value="ECO:0007669"/>
    <property type="project" value="UniProtKB-KW"/>
</dbReference>
<dbReference type="InterPro" id="IPR036388">
    <property type="entry name" value="WH-like_DNA-bd_sf"/>
</dbReference>
<evidence type="ECO:0000256" key="1">
    <source>
        <dbReference type="ARBA" id="ARBA00011046"/>
    </source>
</evidence>
<comment type="similarity">
    <text evidence="1">Belongs to the BlaI transcriptional regulatory family.</text>
</comment>
<dbReference type="InterPro" id="IPR005650">
    <property type="entry name" value="BlaI_family"/>
</dbReference>
<comment type="caution">
    <text evidence="5">The sequence shown here is derived from an EMBL/GenBank/DDBJ whole genome shotgun (WGS) entry which is preliminary data.</text>
</comment>
<dbReference type="STRING" id="33968.BMS77_00875"/>
<keyword evidence="4" id="KW-0804">Transcription</keyword>
<dbReference type="PIRSF" id="PIRSF019455">
    <property type="entry name" value="CopR_AtkY"/>
    <property type="match status" value="1"/>
</dbReference>
<proteinExistence type="inferred from homology"/>
<evidence type="ECO:0000313" key="6">
    <source>
        <dbReference type="Proteomes" id="UP000192288"/>
    </source>
</evidence>
<organism evidence="5 6">
    <name type="scientific">Leuconostoc pseudomesenteroides</name>
    <dbReference type="NCBI Taxonomy" id="33968"/>
    <lineage>
        <taxon>Bacteria</taxon>
        <taxon>Bacillati</taxon>
        <taxon>Bacillota</taxon>
        <taxon>Bacilli</taxon>
        <taxon>Lactobacillales</taxon>
        <taxon>Lactobacillaceae</taxon>
        <taxon>Leuconostoc</taxon>
    </lineage>
</organism>
<evidence type="ECO:0000256" key="3">
    <source>
        <dbReference type="ARBA" id="ARBA00023125"/>
    </source>
</evidence>
<dbReference type="EMBL" id="MPLS01000026">
    <property type="protein sequence ID" value="ORI97409.1"/>
    <property type="molecule type" value="Genomic_DNA"/>
</dbReference>
<gene>
    <name evidence="5" type="ORF">BMR96_07325</name>
</gene>
<accession>A0A1X0VCS5</accession>
<name>A0A1X0VCS5_LEUPS</name>
<dbReference type="Gene3D" id="1.10.10.10">
    <property type="entry name" value="Winged helix-like DNA-binding domain superfamily/Winged helix DNA-binding domain"/>
    <property type="match status" value="1"/>
</dbReference>
<dbReference type="NCBIfam" id="TIGR02698">
    <property type="entry name" value="CopY_TcrY"/>
    <property type="match status" value="1"/>
</dbReference>
<dbReference type="Pfam" id="PF03965">
    <property type="entry name" value="Penicillinase_R"/>
    <property type="match status" value="1"/>
</dbReference>
<dbReference type="AlphaFoldDB" id="A0A1X0VCS5"/>
<protein>
    <submittedName>
        <fullName evidence="5">Transcriptional regulator</fullName>
    </submittedName>
</protein>
<dbReference type="eggNOG" id="COG3682">
    <property type="taxonomic scope" value="Bacteria"/>
</dbReference>
<reference evidence="5 6" key="1">
    <citation type="journal article" date="2017" name="Front. Microbiol.">
        <title>Genomic Characterization of Dairy Associated Leuconostoc Species and Diversity of Leuconostocs in Undefined Mixed Mesophilic Starter Cultures.</title>
        <authorList>
            <person name="Frantzen C.A."/>
            <person name="Kot W."/>
            <person name="Pedersen T.B."/>
            <person name="Ardo Y.M."/>
            <person name="Broadbent J.R."/>
            <person name="Neve H."/>
            <person name="Hansen L.H."/>
            <person name="Dal Bello F."/>
            <person name="Ostlie H.M."/>
            <person name="Kleppen H.P."/>
            <person name="Vogensen F.K."/>
            <person name="Holo H."/>
        </authorList>
    </citation>
    <scope>NUCLEOTIDE SEQUENCE [LARGE SCALE GENOMIC DNA]</scope>
    <source>
        <strain evidence="5 6">LMGCF08</strain>
    </source>
</reference>
<keyword evidence="2" id="KW-0805">Transcription regulation</keyword>
<dbReference type="RefSeq" id="WP_080518901.1">
    <property type="nucleotide sequence ID" value="NZ_MPLS01000026.1"/>
</dbReference>
<dbReference type="InterPro" id="IPR014071">
    <property type="entry name" value="Cu_transp_CopY/TcrY"/>
</dbReference>
<dbReference type="GO" id="GO:0045892">
    <property type="term" value="P:negative regulation of DNA-templated transcription"/>
    <property type="evidence" value="ECO:0007669"/>
    <property type="project" value="InterPro"/>
</dbReference>
<sequence length="147" mass="16295">MNTTISTSEWQIMRVIWTLGEATSNQIIRILCAETDWQPSTVKTLITRLIKKGIISHNGAARDRIYTATITEKVAMVDTLSTTLHDMCAMCVGDALVNALAETPLSQTDISHLQALLVQKSKTAPATIACNCIPKDWEACQYDREKK</sequence>
<evidence type="ECO:0000256" key="4">
    <source>
        <dbReference type="ARBA" id="ARBA00023163"/>
    </source>
</evidence>
<evidence type="ECO:0000313" key="5">
    <source>
        <dbReference type="EMBL" id="ORI97409.1"/>
    </source>
</evidence>
<dbReference type="SUPFAM" id="SSF46785">
    <property type="entry name" value="Winged helix' DNA-binding domain"/>
    <property type="match status" value="1"/>
</dbReference>
<evidence type="ECO:0000256" key="2">
    <source>
        <dbReference type="ARBA" id="ARBA00023015"/>
    </source>
</evidence>